<feature type="compositionally biased region" description="Low complexity" evidence="1">
    <location>
        <begin position="136"/>
        <end position="153"/>
    </location>
</feature>
<evidence type="ECO:0000313" key="2">
    <source>
        <dbReference type="EMBL" id="CAA9305270.1"/>
    </source>
</evidence>
<dbReference type="EMBL" id="CADCUB010000006">
    <property type="protein sequence ID" value="CAA9305270.1"/>
    <property type="molecule type" value="Genomic_DNA"/>
</dbReference>
<feature type="compositionally biased region" description="Basic and acidic residues" evidence="1">
    <location>
        <begin position="199"/>
        <end position="208"/>
    </location>
</feature>
<feature type="region of interest" description="Disordered" evidence="1">
    <location>
        <begin position="1"/>
        <end position="208"/>
    </location>
</feature>
<organism evidence="2">
    <name type="scientific">uncultured Frankineae bacterium</name>
    <dbReference type="NCBI Taxonomy" id="437475"/>
    <lineage>
        <taxon>Bacteria</taxon>
        <taxon>Bacillati</taxon>
        <taxon>Actinomycetota</taxon>
        <taxon>Actinomycetes</taxon>
        <taxon>Frankiales</taxon>
        <taxon>environmental samples</taxon>
    </lineage>
</organism>
<feature type="non-terminal residue" evidence="2">
    <location>
        <position position="208"/>
    </location>
</feature>
<proteinExistence type="predicted"/>
<feature type="non-terminal residue" evidence="2">
    <location>
        <position position="1"/>
    </location>
</feature>
<feature type="compositionally biased region" description="Basic and acidic residues" evidence="1">
    <location>
        <begin position="1"/>
        <end position="23"/>
    </location>
</feature>
<sequence>DDCARDTRCGDRQPHEEVHRQEPGDQVADGALRHPARRDGGRHRRRHPAGDPAARGGRRRGRHQPEDAAAVRHLRRARPARRRPARGVADAAGAALPARRRRAAALPRRAVRPRGLRRGPRAPARPRRRPARAGPRHVAPPAAVGPARAVLPRVEPAHRPLPQGPGQHSRPPQPLDGRGVPALRLAGRQRAQGRLAVPLDDRLGDQGL</sequence>
<accession>A0A6J4KHN7</accession>
<gene>
    <name evidence="2" type="ORF">AVDCRST_MAG07-39</name>
</gene>
<feature type="compositionally biased region" description="Low complexity" evidence="1">
    <location>
        <begin position="86"/>
        <end position="97"/>
    </location>
</feature>
<feature type="compositionally biased region" description="Basic residues" evidence="1">
    <location>
        <begin position="72"/>
        <end position="85"/>
    </location>
</feature>
<feature type="compositionally biased region" description="Basic residues" evidence="1">
    <location>
        <begin position="34"/>
        <end position="47"/>
    </location>
</feature>
<feature type="compositionally biased region" description="Basic residues" evidence="1">
    <location>
        <begin position="98"/>
        <end position="135"/>
    </location>
</feature>
<protein>
    <submittedName>
        <fullName evidence="2">Uncharacterized protein</fullName>
    </submittedName>
</protein>
<reference evidence="2" key="1">
    <citation type="submission" date="2020-02" db="EMBL/GenBank/DDBJ databases">
        <authorList>
            <person name="Meier V. D."/>
        </authorList>
    </citation>
    <scope>NUCLEOTIDE SEQUENCE</scope>
    <source>
        <strain evidence="2">AVDCRST_MAG07</strain>
    </source>
</reference>
<evidence type="ECO:0000256" key="1">
    <source>
        <dbReference type="SAM" id="MobiDB-lite"/>
    </source>
</evidence>
<dbReference type="AlphaFoldDB" id="A0A6J4KHN7"/>
<name>A0A6J4KHN7_9ACTN</name>